<keyword evidence="1" id="KW-0472">Membrane</keyword>
<dbReference type="STRING" id="546874.SAMN04488544_1739"/>
<evidence type="ECO:0000313" key="2">
    <source>
        <dbReference type="EMBL" id="SDU90457.1"/>
    </source>
</evidence>
<keyword evidence="1" id="KW-0812">Transmembrane</keyword>
<dbReference type="Proteomes" id="UP000198825">
    <property type="component" value="Chromosome I"/>
</dbReference>
<evidence type="ECO:0000313" key="3">
    <source>
        <dbReference type="Proteomes" id="UP000198825"/>
    </source>
</evidence>
<dbReference type="EMBL" id="LT629799">
    <property type="protein sequence ID" value="SDU90457.1"/>
    <property type="molecule type" value="Genomic_DNA"/>
</dbReference>
<dbReference type="AlphaFoldDB" id="A0A1H2MB30"/>
<organism evidence="2 3">
    <name type="scientific">Microlunatus sagamiharensis</name>
    <dbReference type="NCBI Taxonomy" id="546874"/>
    <lineage>
        <taxon>Bacteria</taxon>
        <taxon>Bacillati</taxon>
        <taxon>Actinomycetota</taxon>
        <taxon>Actinomycetes</taxon>
        <taxon>Propionibacteriales</taxon>
        <taxon>Propionibacteriaceae</taxon>
        <taxon>Microlunatus</taxon>
    </lineage>
</organism>
<sequence>MGPWPVLLVTAAALHAGFQLTVTLLAYPALVEVAPERFARAHALHSRRIVPLVGLVYGFLAVACLGALLTAPGSAAVWVAGAASAAAVLVTALRAAPLHGRLGREGPGPARLTALVRADRVRTAAALVALVAAVAHAVVLQVTR</sequence>
<name>A0A1H2MB30_9ACTN</name>
<dbReference type="OrthoDB" id="3405989at2"/>
<reference evidence="3" key="1">
    <citation type="submission" date="2016-10" db="EMBL/GenBank/DDBJ databases">
        <authorList>
            <person name="Varghese N."/>
            <person name="Submissions S."/>
        </authorList>
    </citation>
    <scope>NUCLEOTIDE SEQUENCE [LARGE SCALE GENOMIC DNA]</scope>
    <source>
        <strain evidence="3">DSM 21743</strain>
    </source>
</reference>
<keyword evidence="1" id="KW-1133">Transmembrane helix</keyword>
<feature type="transmembrane region" description="Helical" evidence="1">
    <location>
        <begin position="75"/>
        <end position="96"/>
    </location>
</feature>
<proteinExistence type="predicted"/>
<evidence type="ECO:0000256" key="1">
    <source>
        <dbReference type="SAM" id="Phobius"/>
    </source>
</evidence>
<feature type="transmembrane region" description="Helical" evidence="1">
    <location>
        <begin position="49"/>
        <end position="69"/>
    </location>
</feature>
<feature type="transmembrane region" description="Helical" evidence="1">
    <location>
        <begin position="121"/>
        <end position="142"/>
    </location>
</feature>
<protein>
    <recommendedName>
        <fullName evidence="4">DUF1772 domain-containing protein</fullName>
    </recommendedName>
</protein>
<feature type="transmembrane region" description="Helical" evidence="1">
    <location>
        <begin position="6"/>
        <end position="28"/>
    </location>
</feature>
<keyword evidence="3" id="KW-1185">Reference proteome</keyword>
<dbReference type="RefSeq" id="WP_091074086.1">
    <property type="nucleotide sequence ID" value="NZ_LT629799.1"/>
</dbReference>
<accession>A0A1H2MB30</accession>
<evidence type="ECO:0008006" key="4">
    <source>
        <dbReference type="Google" id="ProtNLM"/>
    </source>
</evidence>
<gene>
    <name evidence="2" type="ORF">SAMN04488544_1739</name>
</gene>